<dbReference type="Pfam" id="PF03124">
    <property type="entry name" value="EXS"/>
    <property type="match status" value="1"/>
</dbReference>
<evidence type="ECO:0000256" key="4">
    <source>
        <dbReference type="ARBA" id="ARBA00023136"/>
    </source>
</evidence>
<dbReference type="AlphaFoldDB" id="B9H8S0"/>
<dbReference type="EMBL" id="CM009295">
    <property type="protein sequence ID" value="PNT29526.1"/>
    <property type="molecule type" value="Genomic_DNA"/>
</dbReference>
<dbReference type="eggNOG" id="KOG1162">
    <property type="taxonomic scope" value="Eukaryota"/>
</dbReference>
<dbReference type="PANTHER" id="PTHR10783:SF4">
    <property type="entry name" value="PHOSPHATE TRANSPORTER PHO1 HOMOLOG 3"/>
    <property type="match status" value="1"/>
</dbReference>
<reference evidence="7 8" key="1">
    <citation type="journal article" date="2006" name="Science">
        <title>The genome of black cottonwood, Populus trichocarpa (Torr. &amp; Gray).</title>
        <authorList>
            <person name="Tuskan G.A."/>
            <person name="Difazio S."/>
            <person name="Jansson S."/>
            <person name="Bohlmann J."/>
            <person name="Grigoriev I."/>
            <person name="Hellsten U."/>
            <person name="Putnam N."/>
            <person name="Ralph S."/>
            <person name="Rombauts S."/>
            <person name="Salamov A."/>
            <person name="Schein J."/>
            <person name="Sterck L."/>
            <person name="Aerts A."/>
            <person name="Bhalerao R.R."/>
            <person name="Bhalerao R.P."/>
            <person name="Blaudez D."/>
            <person name="Boerjan W."/>
            <person name="Brun A."/>
            <person name="Brunner A."/>
            <person name="Busov V."/>
            <person name="Campbell M."/>
            <person name="Carlson J."/>
            <person name="Chalot M."/>
            <person name="Chapman J."/>
            <person name="Chen G.L."/>
            <person name="Cooper D."/>
            <person name="Coutinho P.M."/>
            <person name="Couturier J."/>
            <person name="Covert S."/>
            <person name="Cronk Q."/>
            <person name="Cunningham R."/>
            <person name="Davis J."/>
            <person name="Degroeve S."/>
            <person name="Dejardin A."/>
            <person name="Depamphilis C."/>
            <person name="Detter J."/>
            <person name="Dirks B."/>
            <person name="Dubchak I."/>
            <person name="Duplessis S."/>
            <person name="Ehlting J."/>
            <person name="Ellis B."/>
            <person name="Gendler K."/>
            <person name="Goodstein D."/>
            <person name="Gribskov M."/>
            <person name="Grimwood J."/>
            <person name="Groover A."/>
            <person name="Gunter L."/>
            <person name="Hamberger B."/>
            <person name="Heinze B."/>
            <person name="Helariutta Y."/>
            <person name="Henrissat B."/>
            <person name="Holligan D."/>
            <person name="Holt R."/>
            <person name="Huang W."/>
            <person name="Islam-Faridi N."/>
            <person name="Jones S."/>
            <person name="Jones-Rhoades M."/>
            <person name="Jorgensen R."/>
            <person name="Joshi C."/>
            <person name="Kangasjarvi J."/>
            <person name="Karlsson J."/>
            <person name="Kelleher C."/>
            <person name="Kirkpatrick R."/>
            <person name="Kirst M."/>
            <person name="Kohler A."/>
            <person name="Kalluri U."/>
            <person name="Larimer F."/>
            <person name="Leebens-Mack J."/>
            <person name="Leple J.C."/>
            <person name="Locascio P."/>
            <person name="Lou Y."/>
            <person name="Lucas S."/>
            <person name="Martin F."/>
            <person name="Montanini B."/>
            <person name="Napoli C."/>
            <person name="Nelson D.R."/>
            <person name="Nelson C."/>
            <person name="Nieminen K."/>
            <person name="Nilsson O."/>
            <person name="Pereda V."/>
            <person name="Peter G."/>
            <person name="Philippe R."/>
            <person name="Pilate G."/>
            <person name="Poliakov A."/>
            <person name="Razumovskaya J."/>
            <person name="Richardson P."/>
            <person name="Rinaldi C."/>
            <person name="Ritland K."/>
            <person name="Rouze P."/>
            <person name="Ryaboy D."/>
            <person name="Schmutz J."/>
            <person name="Schrader J."/>
            <person name="Segerman B."/>
            <person name="Shin H."/>
            <person name="Siddiqui A."/>
            <person name="Sterky F."/>
            <person name="Terry A."/>
            <person name="Tsai C.J."/>
            <person name="Uberbacher E."/>
            <person name="Unneberg P."/>
            <person name="Vahala J."/>
            <person name="Wall K."/>
            <person name="Wessler S."/>
            <person name="Yang G."/>
            <person name="Yin T."/>
            <person name="Douglas C."/>
            <person name="Marra M."/>
            <person name="Sandberg G."/>
            <person name="Van de Peer Y."/>
            <person name="Rokhsar D."/>
        </authorList>
    </citation>
    <scope>NUCLEOTIDE SEQUENCE [LARGE SCALE GENOMIC DNA]</scope>
    <source>
        <strain evidence="8">cv. Nisqually</strain>
    </source>
</reference>
<dbReference type="STRING" id="3694.B9H8S0"/>
<evidence type="ECO:0000313" key="8">
    <source>
        <dbReference type="Proteomes" id="UP000006729"/>
    </source>
</evidence>
<name>B9H8S0_POPTR</name>
<feature type="transmembrane region" description="Helical" evidence="5">
    <location>
        <begin position="40"/>
        <end position="60"/>
    </location>
</feature>
<sequence>MAGIFSVTAAIYGTYWDLVMDWGLLQFKSKNWLLRDKLLIPYRSVYFGAMVLNVLLRFAWLQTVLNFQVSFPHAQTLSAIVASLADYGTFSGNIEFIQNIKLENEHLHNVVKYRAFKSVPLPFDYNVG</sequence>
<evidence type="ECO:0000256" key="2">
    <source>
        <dbReference type="ARBA" id="ARBA00022692"/>
    </source>
</evidence>
<dbReference type="GO" id="GO:0016020">
    <property type="term" value="C:membrane"/>
    <property type="evidence" value="ECO:0007669"/>
    <property type="project" value="UniProtKB-SubCell"/>
</dbReference>
<keyword evidence="3 5" id="KW-1133">Transmembrane helix</keyword>
<dbReference type="Proteomes" id="UP000006729">
    <property type="component" value="Chromosome 6"/>
</dbReference>
<dbReference type="InterPro" id="IPR004342">
    <property type="entry name" value="EXS_C"/>
</dbReference>
<keyword evidence="2 5" id="KW-0812">Transmembrane</keyword>
<evidence type="ECO:0000256" key="3">
    <source>
        <dbReference type="ARBA" id="ARBA00022989"/>
    </source>
</evidence>
<comment type="subcellular location">
    <subcellularLocation>
        <location evidence="1">Membrane</location>
        <topology evidence="1">Multi-pass membrane protein</topology>
    </subcellularLocation>
</comment>
<keyword evidence="8" id="KW-1185">Reference proteome</keyword>
<evidence type="ECO:0000313" key="7">
    <source>
        <dbReference type="EMBL" id="PNT29526.1"/>
    </source>
</evidence>
<proteinExistence type="predicted"/>
<feature type="domain" description="EXS" evidence="6">
    <location>
        <begin position="1"/>
        <end position="128"/>
    </location>
</feature>
<evidence type="ECO:0000259" key="6">
    <source>
        <dbReference type="PROSITE" id="PS51380"/>
    </source>
</evidence>
<dbReference type="PROSITE" id="PS51380">
    <property type="entry name" value="EXS"/>
    <property type="match status" value="1"/>
</dbReference>
<evidence type="ECO:0000256" key="1">
    <source>
        <dbReference type="ARBA" id="ARBA00004141"/>
    </source>
</evidence>
<evidence type="ECO:0000256" key="5">
    <source>
        <dbReference type="SAM" id="Phobius"/>
    </source>
</evidence>
<organism evidence="7 8">
    <name type="scientific">Populus trichocarpa</name>
    <name type="common">Western balsam poplar</name>
    <name type="synonym">Populus balsamifera subsp. trichocarpa</name>
    <dbReference type="NCBI Taxonomy" id="3694"/>
    <lineage>
        <taxon>Eukaryota</taxon>
        <taxon>Viridiplantae</taxon>
        <taxon>Streptophyta</taxon>
        <taxon>Embryophyta</taxon>
        <taxon>Tracheophyta</taxon>
        <taxon>Spermatophyta</taxon>
        <taxon>Magnoliopsida</taxon>
        <taxon>eudicotyledons</taxon>
        <taxon>Gunneridae</taxon>
        <taxon>Pentapetalae</taxon>
        <taxon>rosids</taxon>
        <taxon>fabids</taxon>
        <taxon>Malpighiales</taxon>
        <taxon>Salicaceae</taxon>
        <taxon>Saliceae</taxon>
        <taxon>Populus</taxon>
    </lineage>
</organism>
<dbReference type="InParanoid" id="B9H8S0"/>
<gene>
    <name evidence="7" type="ORF">POPTR_006G035100</name>
</gene>
<accession>B9H8S0</accession>
<dbReference type="PANTHER" id="PTHR10783">
    <property type="entry name" value="XENOTROPIC AND POLYTROPIC RETROVIRUS RECEPTOR 1-RELATED"/>
    <property type="match status" value="1"/>
</dbReference>
<keyword evidence="4 5" id="KW-0472">Membrane</keyword>
<dbReference type="HOGENOM" id="CLU_127315_0_0_1"/>
<protein>
    <recommendedName>
        <fullName evidence="6">EXS domain-containing protein</fullName>
    </recommendedName>
</protein>